<feature type="region of interest" description="Disordered" evidence="1">
    <location>
        <begin position="76"/>
        <end position="101"/>
    </location>
</feature>
<accession>A0A378UR22</accession>
<gene>
    <name evidence="2" type="ORF">B5J93_08070</name>
    <name evidence="3" type="ORF">NCTC11012_03041</name>
</gene>
<evidence type="ECO:0000313" key="3">
    <source>
        <dbReference type="EMBL" id="STZ82929.1"/>
    </source>
</evidence>
<reference evidence="3 5" key="2">
    <citation type="submission" date="2018-06" db="EMBL/GenBank/DDBJ databases">
        <authorList>
            <consortium name="Pathogen Informatics"/>
            <person name="Doyle S."/>
        </authorList>
    </citation>
    <scope>NUCLEOTIDE SEQUENCE [LARGE SCALE GENOMIC DNA]</scope>
    <source>
        <strain evidence="3 5">NCTC11012</strain>
    </source>
</reference>
<evidence type="ECO:0000313" key="4">
    <source>
        <dbReference type="Proteomes" id="UP000190777"/>
    </source>
</evidence>
<dbReference type="Proteomes" id="UP000190777">
    <property type="component" value="Unassembled WGS sequence"/>
</dbReference>
<sequence>MARPRLTKEAIAFIVECRDNPKEIHTWEDIANLVSDKFGIKVSFQAIAKNYQKHKDSIQINRQSLEVNKNQNHQILETKKPLFKPKQKPQTLSQGFDKNDDDFDLEDLLSKAE</sequence>
<evidence type="ECO:0000313" key="2">
    <source>
        <dbReference type="EMBL" id="OPH37667.1"/>
    </source>
</evidence>
<dbReference type="Proteomes" id="UP000254618">
    <property type="component" value="Unassembled WGS sequence"/>
</dbReference>
<protein>
    <submittedName>
        <fullName evidence="3">Uncharacterized protein</fullName>
    </submittedName>
</protein>
<evidence type="ECO:0000256" key="1">
    <source>
        <dbReference type="SAM" id="MobiDB-lite"/>
    </source>
</evidence>
<name>A0A378UR22_9GAMM</name>
<reference evidence="2 4" key="1">
    <citation type="submission" date="2017-03" db="EMBL/GenBank/DDBJ databases">
        <title>Draft genome sequence of Moraxella equi CCUG 4950T type strain.</title>
        <authorList>
            <person name="Salva-Serra F."/>
            <person name="Engstrom-Jakobsson H."/>
            <person name="Thorell K."/>
            <person name="Jaen-Luchoro D."/>
            <person name="Gonzales-Siles L."/>
            <person name="Karlsson R."/>
            <person name="Yazdan S."/>
            <person name="Boulund F."/>
            <person name="Johnning A."/>
            <person name="Engstrand L."/>
            <person name="Kristiansson E."/>
            <person name="Moore E."/>
        </authorList>
    </citation>
    <scope>NUCLEOTIDE SEQUENCE [LARGE SCALE GENOMIC DNA]</scope>
    <source>
        <strain evidence="2 4">CCUG 4950</strain>
    </source>
</reference>
<dbReference type="EMBL" id="MXAP01000076">
    <property type="protein sequence ID" value="OPH37667.1"/>
    <property type="molecule type" value="Genomic_DNA"/>
</dbReference>
<dbReference type="RefSeq" id="WP_079325933.1">
    <property type="nucleotide sequence ID" value="NZ_MXAP01000076.1"/>
</dbReference>
<dbReference type="EMBL" id="UGQF01000002">
    <property type="protein sequence ID" value="STZ82929.1"/>
    <property type="molecule type" value="Genomic_DNA"/>
</dbReference>
<proteinExistence type="predicted"/>
<dbReference type="AlphaFoldDB" id="A0A378UR22"/>
<organism evidence="3 5">
    <name type="scientific">Moraxella equi</name>
    <dbReference type="NCBI Taxonomy" id="60442"/>
    <lineage>
        <taxon>Bacteria</taxon>
        <taxon>Pseudomonadati</taxon>
        <taxon>Pseudomonadota</taxon>
        <taxon>Gammaproteobacteria</taxon>
        <taxon>Moraxellales</taxon>
        <taxon>Moraxellaceae</taxon>
        <taxon>Moraxella</taxon>
    </lineage>
</organism>
<evidence type="ECO:0000313" key="5">
    <source>
        <dbReference type="Proteomes" id="UP000254618"/>
    </source>
</evidence>
<keyword evidence="4" id="KW-1185">Reference proteome</keyword>